<dbReference type="Proteomes" id="UP001283361">
    <property type="component" value="Unassembled WGS sequence"/>
</dbReference>
<dbReference type="EMBL" id="JAWDGP010004873">
    <property type="protein sequence ID" value="KAK3761560.1"/>
    <property type="molecule type" value="Genomic_DNA"/>
</dbReference>
<evidence type="ECO:0000313" key="2">
    <source>
        <dbReference type="EMBL" id="KAK3761560.1"/>
    </source>
</evidence>
<accession>A0AAE0Z2T0</accession>
<evidence type="ECO:0000313" key="3">
    <source>
        <dbReference type="Proteomes" id="UP001283361"/>
    </source>
</evidence>
<reference evidence="2" key="1">
    <citation type="journal article" date="2023" name="G3 (Bethesda)">
        <title>A reference genome for the long-term kleptoplast-retaining sea slug Elysia crispata morphotype clarki.</title>
        <authorList>
            <person name="Eastman K.E."/>
            <person name="Pendleton A.L."/>
            <person name="Shaikh M.A."/>
            <person name="Suttiyut T."/>
            <person name="Ogas R."/>
            <person name="Tomko P."/>
            <person name="Gavelis G."/>
            <person name="Widhalm J.R."/>
            <person name="Wisecaver J.H."/>
        </authorList>
    </citation>
    <scope>NUCLEOTIDE SEQUENCE</scope>
    <source>
        <strain evidence="2">ECLA1</strain>
    </source>
</reference>
<evidence type="ECO:0000256" key="1">
    <source>
        <dbReference type="SAM" id="MobiDB-lite"/>
    </source>
</evidence>
<keyword evidence="3" id="KW-1185">Reference proteome</keyword>
<dbReference type="AlphaFoldDB" id="A0AAE0Z2T0"/>
<feature type="region of interest" description="Disordered" evidence="1">
    <location>
        <begin position="162"/>
        <end position="189"/>
    </location>
</feature>
<protein>
    <submittedName>
        <fullName evidence="2">Uncharacterized protein</fullName>
    </submittedName>
</protein>
<proteinExistence type="predicted"/>
<sequence>MSHRSSYKALRGHFQPPMTTYHTVWKFTVYKFRVHAEDVRRKLVVWFNNACDAAMFGRVGPNLYGFARFKFAVSLTALRDVSKDMNIVWKVSTEKSDSTNREYCCAVCKKIIYQAVGDVTYLREQQQQSAAPPHTRAGDHGHNPNLDQVGAQIARIRQEISARPTYTSSSNHRRHSPHHYYRKESANKSVQAGENKETVLHEVMNLANALWSDPGYPMTESEEMLFLEYAVNINQLNMLRKYRQVRDGCGGSSKQVASHGSENGPVLPWIVDPCSALRSIRENYYKDNDTDSDFCLQKSGTGLSDYSDSPPNECSELVSEEVVGGCDDNGVETGEIVETV</sequence>
<gene>
    <name evidence="2" type="ORF">RRG08_010284</name>
</gene>
<feature type="compositionally biased region" description="Basic residues" evidence="1">
    <location>
        <begin position="171"/>
        <end position="181"/>
    </location>
</feature>
<comment type="caution">
    <text evidence="2">The sequence shown here is derived from an EMBL/GenBank/DDBJ whole genome shotgun (WGS) entry which is preliminary data.</text>
</comment>
<feature type="region of interest" description="Disordered" evidence="1">
    <location>
        <begin position="124"/>
        <end position="146"/>
    </location>
</feature>
<organism evidence="2 3">
    <name type="scientific">Elysia crispata</name>
    <name type="common">lettuce slug</name>
    <dbReference type="NCBI Taxonomy" id="231223"/>
    <lineage>
        <taxon>Eukaryota</taxon>
        <taxon>Metazoa</taxon>
        <taxon>Spiralia</taxon>
        <taxon>Lophotrochozoa</taxon>
        <taxon>Mollusca</taxon>
        <taxon>Gastropoda</taxon>
        <taxon>Heterobranchia</taxon>
        <taxon>Euthyneura</taxon>
        <taxon>Panpulmonata</taxon>
        <taxon>Sacoglossa</taxon>
        <taxon>Placobranchoidea</taxon>
        <taxon>Plakobranchidae</taxon>
        <taxon>Elysia</taxon>
    </lineage>
</organism>
<name>A0AAE0Z2T0_9GAST</name>